<evidence type="ECO:0000256" key="2">
    <source>
        <dbReference type="ARBA" id="ARBA00023125"/>
    </source>
</evidence>
<keyword evidence="3" id="KW-0804">Transcription</keyword>
<dbReference type="SUPFAM" id="SSF46785">
    <property type="entry name" value="Winged helix' DNA-binding domain"/>
    <property type="match status" value="1"/>
</dbReference>
<dbReference type="PANTHER" id="PTHR30136">
    <property type="entry name" value="HELIX-TURN-HELIX TRANSCRIPTIONAL REGULATOR, ICLR FAMILY"/>
    <property type="match status" value="1"/>
</dbReference>
<feature type="domain" description="IclR-ED" evidence="6">
    <location>
        <begin position="70"/>
        <end position="252"/>
    </location>
</feature>
<dbReference type="Gene3D" id="1.10.10.10">
    <property type="entry name" value="Winged helix-like DNA-binding domain superfamily/Winged helix DNA-binding domain"/>
    <property type="match status" value="1"/>
</dbReference>
<dbReference type="AlphaFoldDB" id="A0A4C2ENM6"/>
<feature type="domain" description="HTH iclR-type" evidence="5">
    <location>
        <begin position="10"/>
        <end position="69"/>
    </location>
</feature>
<dbReference type="GO" id="GO:0003677">
    <property type="term" value="F:DNA binding"/>
    <property type="evidence" value="ECO:0007669"/>
    <property type="project" value="UniProtKB-KW"/>
</dbReference>
<gene>
    <name evidence="7" type="ORF">Harman_41430</name>
</gene>
<protein>
    <recommendedName>
        <fullName evidence="9">IclR family transcriptional regulator</fullName>
    </recommendedName>
</protein>
<evidence type="ECO:0000256" key="4">
    <source>
        <dbReference type="SAM" id="MobiDB-lite"/>
    </source>
</evidence>
<dbReference type="InterPro" id="IPR036388">
    <property type="entry name" value="WH-like_DNA-bd_sf"/>
</dbReference>
<dbReference type="InterPro" id="IPR005471">
    <property type="entry name" value="Tscrpt_reg_IclR_N"/>
</dbReference>
<dbReference type="GO" id="GO:0045892">
    <property type="term" value="P:negative regulation of DNA-templated transcription"/>
    <property type="evidence" value="ECO:0007669"/>
    <property type="project" value="TreeGrafter"/>
</dbReference>
<dbReference type="InterPro" id="IPR036390">
    <property type="entry name" value="WH_DNA-bd_sf"/>
</dbReference>
<proteinExistence type="predicted"/>
<dbReference type="GO" id="GO:0003700">
    <property type="term" value="F:DNA-binding transcription factor activity"/>
    <property type="evidence" value="ECO:0007669"/>
    <property type="project" value="TreeGrafter"/>
</dbReference>
<dbReference type="EMBL" id="BIXZ01000020">
    <property type="protein sequence ID" value="GCF16208.1"/>
    <property type="molecule type" value="Genomic_DNA"/>
</dbReference>
<evidence type="ECO:0000256" key="1">
    <source>
        <dbReference type="ARBA" id="ARBA00023015"/>
    </source>
</evidence>
<dbReference type="InterPro" id="IPR029016">
    <property type="entry name" value="GAF-like_dom_sf"/>
</dbReference>
<dbReference type="Proteomes" id="UP000304382">
    <property type="component" value="Unassembled WGS sequence"/>
</dbReference>
<evidence type="ECO:0000259" key="6">
    <source>
        <dbReference type="PROSITE" id="PS51078"/>
    </source>
</evidence>
<dbReference type="Pfam" id="PF01614">
    <property type="entry name" value="IclR_C"/>
    <property type="match status" value="1"/>
</dbReference>
<evidence type="ECO:0000313" key="7">
    <source>
        <dbReference type="EMBL" id="GCF16208.1"/>
    </source>
</evidence>
<comment type="caution">
    <text evidence="7">The sequence shown here is derived from an EMBL/GenBank/DDBJ whole genome shotgun (WGS) entry which is preliminary data.</text>
</comment>
<feature type="region of interest" description="Disordered" evidence="4">
    <location>
        <begin position="247"/>
        <end position="268"/>
    </location>
</feature>
<name>A0A4C2ENM6_9EURY</name>
<evidence type="ECO:0000259" key="5">
    <source>
        <dbReference type="PROSITE" id="PS51077"/>
    </source>
</evidence>
<sequence length="268" mass="30132">MRSMGSTTSLKTILRAFEVIRILDEEGEAQPSDIAAKLGTSRATAHQYLVSLAKVGYVSQNDGRYDISYRFLETGNQKKYRSWLFHAAIPALMALHEETGELSHLGVEEDGEWVLLHRETDQRETGLSLYSGSRLPLHTHAAGKVILAELPKERRDEILDEHELFASTDQTITDADELRHRLRQVSQNGHAVDWNEETSGIGFVACPITIDGQVGSISVVESATRLRREEYREYLVDELKAAADDIRDQYRRMAEHGPPQPDSSSSRS</sequence>
<dbReference type="InterPro" id="IPR014757">
    <property type="entry name" value="Tscrpt_reg_IclR_C"/>
</dbReference>
<dbReference type="Gene3D" id="3.30.450.40">
    <property type="match status" value="1"/>
</dbReference>
<dbReference type="SUPFAM" id="SSF55781">
    <property type="entry name" value="GAF domain-like"/>
    <property type="match status" value="1"/>
</dbReference>
<dbReference type="PROSITE" id="PS51078">
    <property type="entry name" value="ICLR_ED"/>
    <property type="match status" value="1"/>
</dbReference>
<keyword evidence="1" id="KW-0805">Transcription regulation</keyword>
<evidence type="ECO:0000313" key="8">
    <source>
        <dbReference type="Proteomes" id="UP000304382"/>
    </source>
</evidence>
<dbReference type="InterPro" id="IPR050707">
    <property type="entry name" value="HTH_MetabolicPath_Reg"/>
</dbReference>
<dbReference type="Pfam" id="PF09339">
    <property type="entry name" value="HTH_IclR"/>
    <property type="match status" value="1"/>
</dbReference>
<evidence type="ECO:0000256" key="3">
    <source>
        <dbReference type="ARBA" id="ARBA00023163"/>
    </source>
</evidence>
<dbReference type="PANTHER" id="PTHR30136:SF35">
    <property type="entry name" value="HTH-TYPE TRANSCRIPTIONAL REGULATOR RV1719"/>
    <property type="match status" value="1"/>
</dbReference>
<accession>A0A4C2ENM6</accession>
<dbReference type="PROSITE" id="PS51077">
    <property type="entry name" value="HTH_ICLR"/>
    <property type="match status" value="1"/>
</dbReference>
<organism evidence="7 8">
    <name type="scientific">Haloarcula mannanilytica</name>
    <dbReference type="NCBI Taxonomy" id="2509225"/>
    <lineage>
        <taxon>Archaea</taxon>
        <taxon>Methanobacteriati</taxon>
        <taxon>Methanobacteriota</taxon>
        <taxon>Stenosarchaea group</taxon>
        <taxon>Halobacteria</taxon>
        <taxon>Halobacteriales</taxon>
        <taxon>Haloarculaceae</taxon>
        <taxon>Haloarcula</taxon>
    </lineage>
</organism>
<dbReference type="SMART" id="SM00346">
    <property type="entry name" value="HTH_ICLR"/>
    <property type="match status" value="1"/>
</dbReference>
<keyword evidence="8" id="KW-1185">Reference proteome</keyword>
<keyword evidence="2" id="KW-0238">DNA-binding</keyword>
<evidence type="ECO:0008006" key="9">
    <source>
        <dbReference type="Google" id="ProtNLM"/>
    </source>
</evidence>
<reference evidence="7 8" key="1">
    <citation type="submission" date="2019-02" db="EMBL/GenBank/DDBJ databases">
        <title>Haloarcula mannanilyticum sp. nov., a mannan degrading haloarchaeon isolated from commercial salt.</title>
        <authorList>
            <person name="Enomoto S."/>
            <person name="Shimane Y."/>
            <person name="Kamekura M."/>
            <person name="Ito T."/>
            <person name="Moriya O."/>
            <person name="Ihara K."/>
            <person name="Takahashi-Ando N."/>
            <person name="Fukushima Y."/>
            <person name="Yoshida Y."/>
            <person name="Usama R."/>
            <person name="Takai K."/>
            <person name="Minegishi H."/>
        </authorList>
    </citation>
    <scope>NUCLEOTIDE SEQUENCE [LARGE SCALE GENOMIC DNA]</scope>
    <source>
        <strain evidence="7 8">MD130-1</strain>
    </source>
</reference>